<dbReference type="GeneID" id="25333490"/>
<protein>
    <recommendedName>
        <fullName evidence="3">Fe2OG dioxygenase domain-containing protein</fullName>
    </recommendedName>
</protein>
<evidence type="ECO:0000313" key="1">
    <source>
        <dbReference type="EMBL" id="KIW49952.1"/>
    </source>
</evidence>
<dbReference type="PANTHER" id="PTHR41677">
    <property type="entry name" value="YALI0B19030P"/>
    <property type="match status" value="1"/>
</dbReference>
<name>A0A0D2CJE7_9EURO</name>
<evidence type="ECO:0008006" key="3">
    <source>
        <dbReference type="Google" id="ProtNLM"/>
    </source>
</evidence>
<dbReference type="HOGENOM" id="CLU_045155_1_1_1"/>
<dbReference type="PANTHER" id="PTHR41677:SF1">
    <property type="entry name" value="FE2OG DIOXYGENASE DOMAIN-CONTAINING PROTEIN"/>
    <property type="match status" value="1"/>
</dbReference>
<dbReference type="AlphaFoldDB" id="A0A0D2CJE7"/>
<keyword evidence="2" id="KW-1185">Reference proteome</keyword>
<dbReference type="Proteomes" id="UP000054342">
    <property type="component" value="Unassembled WGS sequence"/>
</dbReference>
<dbReference type="EMBL" id="KN847323">
    <property type="protein sequence ID" value="KIW49952.1"/>
    <property type="molecule type" value="Genomic_DNA"/>
</dbReference>
<reference evidence="1 2" key="1">
    <citation type="submission" date="2015-01" db="EMBL/GenBank/DDBJ databases">
        <title>The Genome Sequence of Exophiala xenobiotica CBS118157.</title>
        <authorList>
            <consortium name="The Broad Institute Genomics Platform"/>
            <person name="Cuomo C."/>
            <person name="de Hoog S."/>
            <person name="Gorbushina A."/>
            <person name="Stielow B."/>
            <person name="Teixiera M."/>
            <person name="Abouelleil A."/>
            <person name="Chapman S.B."/>
            <person name="Priest M."/>
            <person name="Young S.K."/>
            <person name="Wortman J."/>
            <person name="Nusbaum C."/>
            <person name="Birren B."/>
        </authorList>
    </citation>
    <scope>NUCLEOTIDE SEQUENCE [LARGE SCALE GENOMIC DNA]</scope>
    <source>
        <strain evidence="1 2">CBS 118157</strain>
    </source>
</reference>
<gene>
    <name evidence="1" type="ORF">PV05_11582</name>
</gene>
<proteinExistence type="predicted"/>
<accession>A0A0D2CJE7</accession>
<dbReference type="OrthoDB" id="10256055at2759"/>
<organism evidence="1 2">
    <name type="scientific">Exophiala xenobiotica</name>
    <dbReference type="NCBI Taxonomy" id="348802"/>
    <lineage>
        <taxon>Eukaryota</taxon>
        <taxon>Fungi</taxon>
        <taxon>Dikarya</taxon>
        <taxon>Ascomycota</taxon>
        <taxon>Pezizomycotina</taxon>
        <taxon>Eurotiomycetes</taxon>
        <taxon>Chaetothyriomycetidae</taxon>
        <taxon>Chaetothyriales</taxon>
        <taxon>Herpotrichiellaceae</taxon>
        <taxon>Exophiala</taxon>
    </lineage>
</organism>
<sequence>MSELGVAGEGTSDLCTTGPFQLATLAADAAVLELRRELLQPSTLARRMHWWPRSPACLRGFTKAEAPFTHAFWTSPQVIGIMESFTKIDLEVSLPYEIGHTNVQVGFGGREALKDQSIRPVPVPVGWEEKAGEFDNVPVDNWHTDSFPYSVVMMLSNTENMVGGETALRLPDGSVKKLRGATLGSAIFIQGKFVQHAALRAYGTDERITMVCPYRAASPMKRDDTEITNSLQLSYLNELYGHFALERFKVLKKKSEYMIAKLEELKREAKEKEPENYDAVIMDRDEVKWMMEEMVRYLKLDVDEEGFLDPVRLVVLLEDRYCSLQVLLIHRAQKELDDLLGGSARYPDARLKPDA</sequence>
<dbReference type="RefSeq" id="XP_013310536.1">
    <property type="nucleotide sequence ID" value="XM_013455082.1"/>
</dbReference>
<evidence type="ECO:0000313" key="2">
    <source>
        <dbReference type="Proteomes" id="UP000054342"/>
    </source>
</evidence>
<dbReference type="STRING" id="348802.A0A0D2CJE7"/>